<keyword evidence="3" id="KW-1185">Reference proteome</keyword>
<sequence>ERSEGEVNSFKVAPDNLCGVKLRKFIGWLEELEECRSAGIYFKHIQGDLNSSSDVISRFTEQLDAQVVAKQEPAISPLAFALTVGSTSASDMMLEDFQSLPVPFRVVHLDLSESEVVRIGQLQREDTTPFHGVRVKDILVYADCLREKVTCPLAPLVQRQIQGWFGHSMWCLNHPAANCELGGSVPLLYVLSSAQVCTTSSTTTTQPRVVVLMVPPESDASDEEPSLRWKLMRQAHSTTHLGVGSTQNACIRLGWWVNCLSSVKAFVMQCWCQEKSNLPSNARSFGDIIQVQARFNTIAMDHKILPESIKAATNYVAVLGIIDMSSGYCIFEPVSSFEPSESYTVFFRRWLAFSIRLLLWVMHGAIAVSRDIQSASDLHHWLGLCEVMINMLYRQVLSGILSTAEREDGDSSDIVPSEQSESLWVNQLRSTCDELLPEYHVWRAESNLSAQRRQQA</sequence>
<protein>
    <recommendedName>
        <fullName evidence="1">Integrase zinc-binding domain-containing protein</fullName>
    </recommendedName>
</protein>
<name>A0A7J6KNR8_PERCH</name>
<accession>A0A7J6KNR8</accession>
<feature type="domain" description="Integrase zinc-binding" evidence="1">
    <location>
        <begin position="225"/>
        <end position="271"/>
    </location>
</feature>
<comment type="caution">
    <text evidence="2">The sequence shown here is derived from an EMBL/GenBank/DDBJ whole genome shotgun (WGS) entry which is preliminary data.</text>
</comment>
<evidence type="ECO:0000313" key="3">
    <source>
        <dbReference type="Proteomes" id="UP000591131"/>
    </source>
</evidence>
<dbReference type="OrthoDB" id="441971at2759"/>
<organism evidence="2 3">
    <name type="scientific">Perkinsus chesapeaki</name>
    <name type="common">Clam parasite</name>
    <name type="synonym">Perkinsus andrewsi</name>
    <dbReference type="NCBI Taxonomy" id="330153"/>
    <lineage>
        <taxon>Eukaryota</taxon>
        <taxon>Sar</taxon>
        <taxon>Alveolata</taxon>
        <taxon>Perkinsozoa</taxon>
        <taxon>Perkinsea</taxon>
        <taxon>Perkinsida</taxon>
        <taxon>Perkinsidae</taxon>
        <taxon>Perkinsus</taxon>
    </lineage>
</organism>
<dbReference type="Proteomes" id="UP000591131">
    <property type="component" value="Unassembled WGS sequence"/>
</dbReference>
<reference evidence="2 3" key="1">
    <citation type="submission" date="2020-04" db="EMBL/GenBank/DDBJ databases">
        <title>Perkinsus chesapeaki whole genome sequence.</title>
        <authorList>
            <person name="Bogema D.R."/>
        </authorList>
    </citation>
    <scope>NUCLEOTIDE SEQUENCE [LARGE SCALE GENOMIC DNA]</scope>
    <source>
        <strain evidence="2">ATCC PRA-425</strain>
    </source>
</reference>
<dbReference type="EMBL" id="JAAPAO010001835">
    <property type="protein sequence ID" value="KAF4648737.1"/>
    <property type="molecule type" value="Genomic_DNA"/>
</dbReference>
<proteinExistence type="predicted"/>
<feature type="non-terminal residue" evidence="2">
    <location>
        <position position="1"/>
    </location>
</feature>
<evidence type="ECO:0000313" key="2">
    <source>
        <dbReference type="EMBL" id="KAF4648737.1"/>
    </source>
</evidence>
<dbReference type="InterPro" id="IPR041588">
    <property type="entry name" value="Integrase_H2C2"/>
</dbReference>
<gene>
    <name evidence="2" type="ORF">FOL47_002864</name>
</gene>
<dbReference type="AlphaFoldDB" id="A0A7J6KNR8"/>
<feature type="non-terminal residue" evidence="2">
    <location>
        <position position="456"/>
    </location>
</feature>
<dbReference type="Pfam" id="PF17921">
    <property type="entry name" value="Integrase_H2C2"/>
    <property type="match status" value="1"/>
</dbReference>
<evidence type="ECO:0000259" key="1">
    <source>
        <dbReference type="Pfam" id="PF17921"/>
    </source>
</evidence>